<reference evidence="1" key="1">
    <citation type="submission" date="2013-08" db="EMBL/GenBank/DDBJ databases">
        <authorList>
            <person name="Mendez C."/>
            <person name="Richter M."/>
            <person name="Ferrer M."/>
            <person name="Sanchez J."/>
        </authorList>
    </citation>
    <scope>NUCLEOTIDE SEQUENCE</scope>
</reference>
<name>T1DCF7_9ZZZZ</name>
<dbReference type="AlphaFoldDB" id="T1DCF7"/>
<accession>T1DCF7</accession>
<gene>
    <name evidence="1" type="ORF">B1B_00374</name>
</gene>
<dbReference type="EMBL" id="AUZY01000285">
    <property type="protein sequence ID" value="EQD79104.1"/>
    <property type="molecule type" value="Genomic_DNA"/>
</dbReference>
<organism evidence="1">
    <name type="scientific">mine drainage metagenome</name>
    <dbReference type="NCBI Taxonomy" id="410659"/>
    <lineage>
        <taxon>unclassified sequences</taxon>
        <taxon>metagenomes</taxon>
        <taxon>ecological metagenomes</taxon>
    </lineage>
</organism>
<protein>
    <submittedName>
        <fullName evidence="1">Uncharacterized protein</fullName>
    </submittedName>
</protein>
<comment type="caution">
    <text evidence="1">The sequence shown here is derived from an EMBL/GenBank/DDBJ whole genome shotgun (WGS) entry which is preliminary data.</text>
</comment>
<evidence type="ECO:0000313" key="1">
    <source>
        <dbReference type="EMBL" id="EQD79104.1"/>
    </source>
</evidence>
<reference evidence="1" key="2">
    <citation type="journal article" date="2014" name="ISME J.">
        <title>Microbial stratification in low pH oxic and suboxic macroscopic growths along an acid mine drainage.</title>
        <authorList>
            <person name="Mendez-Garcia C."/>
            <person name="Mesa V."/>
            <person name="Sprenger R.R."/>
            <person name="Richter M."/>
            <person name="Diez M.S."/>
            <person name="Solano J."/>
            <person name="Bargiela R."/>
            <person name="Golyshina O.V."/>
            <person name="Manteca A."/>
            <person name="Ramos J.L."/>
            <person name="Gallego J.R."/>
            <person name="Llorente I."/>
            <person name="Martins Dos Santos V.A."/>
            <person name="Jensen O.N."/>
            <person name="Pelaez A.I."/>
            <person name="Sanchez J."/>
            <person name="Ferrer M."/>
        </authorList>
    </citation>
    <scope>NUCLEOTIDE SEQUENCE</scope>
</reference>
<proteinExistence type="predicted"/>
<sequence length="49" mass="5149">MPFGNFPMALGVIYCDPATSFDEAVTAQNRMAASGKKQDLQALLAAGET</sequence>